<reference evidence="2" key="1">
    <citation type="submission" date="2022-11" db="UniProtKB">
        <authorList>
            <consortium name="WormBaseParasite"/>
        </authorList>
    </citation>
    <scope>IDENTIFICATION</scope>
</reference>
<protein>
    <submittedName>
        <fullName evidence="2">Uncharacterized protein</fullName>
    </submittedName>
</protein>
<dbReference type="WBParaSite" id="maker-E.canG7_contigs_9038-snap-gene-0.1-mRNA-1">
    <property type="protein sequence ID" value="maker-E.canG7_contigs_9038-snap-gene-0.1-mRNA-1"/>
    <property type="gene ID" value="EcG7_10518"/>
</dbReference>
<name>A0A915F0J2_9CEST</name>
<keyword evidence="1" id="KW-1185">Reference proteome</keyword>
<evidence type="ECO:0000313" key="1">
    <source>
        <dbReference type="Proteomes" id="UP000887562"/>
    </source>
</evidence>
<dbReference type="AlphaFoldDB" id="A0A915F0J2"/>
<proteinExistence type="predicted"/>
<evidence type="ECO:0000313" key="2">
    <source>
        <dbReference type="WBParaSite" id="maker-E.canG7_contigs_9038-snap-gene-0.1-mRNA-1"/>
    </source>
</evidence>
<sequence length="126" mass="15044">MPTEQGQHNNADDLEWYEEEPILCQCSICPFHTYIWDEFKEHWQCEVEKQARKETEDSSPSTSKGSSECNEQKMEQFEQLKRFQCSLMWLSRQLNLSEYSSLLRVCKQNGRREGQIRPYVCSVCEY</sequence>
<accession>A0A915F0J2</accession>
<organism evidence="1 2">
    <name type="scientific">Echinococcus canadensis</name>
    <dbReference type="NCBI Taxonomy" id="519352"/>
    <lineage>
        <taxon>Eukaryota</taxon>
        <taxon>Metazoa</taxon>
        <taxon>Spiralia</taxon>
        <taxon>Lophotrochozoa</taxon>
        <taxon>Platyhelminthes</taxon>
        <taxon>Cestoda</taxon>
        <taxon>Eucestoda</taxon>
        <taxon>Cyclophyllidea</taxon>
        <taxon>Taeniidae</taxon>
        <taxon>Echinococcus</taxon>
        <taxon>Echinococcus canadensis group</taxon>
    </lineage>
</organism>
<dbReference type="Proteomes" id="UP000887562">
    <property type="component" value="Unplaced"/>
</dbReference>